<gene>
    <name evidence="3" type="ORF">AMELA_G00267990</name>
</gene>
<accession>A0A7J5ZN59</accession>
<feature type="region of interest" description="Disordered" evidence="2">
    <location>
        <begin position="111"/>
        <end position="132"/>
    </location>
</feature>
<proteinExistence type="predicted"/>
<feature type="coiled-coil region" evidence="1">
    <location>
        <begin position="64"/>
        <end position="105"/>
    </location>
</feature>
<comment type="caution">
    <text evidence="3">The sequence shown here is derived from an EMBL/GenBank/DDBJ whole genome shotgun (WGS) entry which is preliminary data.</text>
</comment>
<organism evidence="3 4">
    <name type="scientific">Ameiurus melas</name>
    <name type="common">Black bullhead</name>
    <name type="synonym">Silurus melas</name>
    <dbReference type="NCBI Taxonomy" id="219545"/>
    <lineage>
        <taxon>Eukaryota</taxon>
        <taxon>Metazoa</taxon>
        <taxon>Chordata</taxon>
        <taxon>Craniata</taxon>
        <taxon>Vertebrata</taxon>
        <taxon>Euteleostomi</taxon>
        <taxon>Actinopterygii</taxon>
        <taxon>Neopterygii</taxon>
        <taxon>Teleostei</taxon>
        <taxon>Ostariophysi</taxon>
        <taxon>Siluriformes</taxon>
        <taxon>Ictaluridae</taxon>
        <taxon>Ameiurus</taxon>
    </lineage>
</organism>
<reference evidence="3 4" key="1">
    <citation type="submission" date="2020-02" db="EMBL/GenBank/DDBJ databases">
        <title>A chromosome-scale genome assembly of the black bullhead catfish (Ameiurus melas).</title>
        <authorList>
            <person name="Wen M."/>
            <person name="Zham M."/>
            <person name="Cabau C."/>
            <person name="Klopp C."/>
            <person name="Donnadieu C."/>
            <person name="Roques C."/>
            <person name="Bouchez O."/>
            <person name="Lampietro C."/>
            <person name="Jouanno E."/>
            <person name="Herpin A."/>
            <person name="Louis A."/>
            <person name="Berthelot C."/>
            <person name="Parey E."/>
            <person name="Roest-Crollius H."/>
            <person name="Braasch I."/>
            <person name="Postlethwait J."/>
            <person name="Robinson-Rechavi M."/>
            <person name="Echchiki A."/>
            <person name="Begum T."/>
            <person name="Montfort J."/>
            <person name="Schartl M."/>
            <person name="Bobe J."/>
            <person name="Guiguen Y."/>
        </authorList>
    </citation>
    <scope>NUCLEOTIDE SEQUENCE [LARGE SCALE GENOMIC DNA]</scope>
    <source>
        <strain evidence="3">M_S1</strain>
        <tissue evidence="3">Blood</tissue>
    </source>
</reference>
<evidence type="ECO:0000313" key="3">
    <source>
        <dbReference type="EMBL" id="KAF4071883.1"/>
    </source>
</evidence>
<sequence>MLHTYTDQSVCERQRVLLCDAGPVLRCAAAELRGVKQELCLLSQDWNTNTAVILQHCSTAWTERVFLQQEVSRAEEGATKLQREVRELQEHLRASQLETQTLENRIRNQEFLQNQNQQGVSDRNPTTQSVPR</sequence>
<evidence type="ECO:0000256" key="2">
    <source>
        <dbReference type="SAM" id="MobiDB-lite"/>
    </source>
</evidence>
<evidence type="ECO:0000313" key="4">
    <source>
        <dbReference type="Proteomes" id="UP000593565"/>
    </source>
</evidence>
<keyword evidence="1" id="KW-0175">Coiled coil</keyword>
<keyword evidence="4" id="KW-1185">Reference proteome</keyword>
<evidence type="ECO:0000256" key="1">
    <source>
        <dbReference type="SAM" id="Coils"/>
    </source>
</evidence>
<dbReference type="EMBL" id="JAAGNN010000026">
    <property type="protein sequence ID" value="KAF4071883.1"/>
    <property type="molecule type" value="Genomic_DNA"/>
</dbReference>
<dbReference type="Proteomes" id="UP000593565">
    <property type="component" value="Unassembled WGS sequence"/>
</dbReference>
<name>A0A7J5ZN59_AMEME</name>
<dbReference type="AlphaFoldDB" id="A0A7J5ZN59"/>
<protein>
    <submittedName>
        <fullName evidence="3">Uncharacterized protein</fullName>
    </submittedName>
</protein>